<dbReference type="Pfam" id="PF00441">
    <property type="entry name" value="Acyl-CoA_dh_1"/>
    <property type="match status" value="1"/>
</dbReference>
<organism evidence="15 16">
    <name type="scientific">Olleya aquimaris</name>
    <dbReference type="NCBI Taxonomy" id="639310"/>
    <lineage>
        <taxon>Bacteria</taxon>
        <taxon>Pseudomonadati</taxon>
        <taxon>Bacteroidota</taxon>
        <taxon>Flavobacteriia</taxon>
        <taxon>Flavobacteriales</taxon>
        <taxon>Flavobacteriaceae</taxon>
    </lineage>
</organism>
<evidence type="ECO:0000256" key="9">
    <source>
        <dbReference type="ARBA" id="ARBA00039033"/>
    </source>
</evidence>
<dbReference type="GO" id="GO:0000062">
    <property type="term" value="F:fatty-acyl-CoA binding"/>
    <property type="evidence" value="ECO:0007669"/>
    <property type="project" value="TreeGrafter"/>
</dbReference>
<dbReference type="RefSeq" id="WP_111658767.1">
    <property type="nucleotide sequence ID" value="NZ_QLLO01000001.1"/>
</dbReference>
<dbReference type="AlphaFoldDB" id="A0A327RX20"/>
<evidence type="ECO:0000256" key="6">
    <source>
        <dbReference type="ARBA" id="ARBA00023002"/>
    </source>
</evidence>
<reference evidence="15 16" key="1">
    <citation type="submission" date="2018-06" db="EMBL/GenBank/DDBJ databases">
        <title>Genomic Encyclopedia of Archaeal and Bacterial Type Strains, Phase II (KMG-II): from individual species to whole genera.</title>
        <authorList>
            <person name="Goeker M."/>
        </authorList>
    </citation>
    <scope>NUCLEOTIDE SEQUENCE [LARGE SCALE GENOMIC DNA]</scope>
    <source>
        <strain evidence="15 16">DSM 24464</strain>
    </source>
</reference>
<evidence type="ECO:0000256" key="1">
    <source>
        <dbReference type="ARBA" id="ARBA00001974"/>
    </source>
</evidence>
<dbReference type="SUPFAM" id="SSF56645">
    <property type="entry name" value="Acyl-CoA dehydrogenase NM domain-like"/>
    <property type="match status" value="1"/>
</dbReference>
<dbReference type="InterPro" id="IPR006091">
    <property type="entry name" value="Acyl-CoA_Oxase/DH_mid-dom"/>
</dbReference>
<dbReference type="InterPro" id="IPR036250">
    <property type="entry name" value="AcylCo_DH-like_C"/>
</dbReference>
<dbReference type="Gene3D" id="1.20.140.10">
    <property type="entry name" value="Butyryl-CoA Dehydrogenase, subunit A, domain 3"/>
    <property type="match status" value="1"/>
</dbReference>
<dbReference type="Pfam" id="PF02771">
    <property type="entry name" value="Acyl-CoA_dh_N"/>
    <property type="match status" value="1"/>
</dbReference>
<evidence type="ECO:0000256" key="10">
    <source>
        <dbReference type="ARBA" id="ARBA00049493"/>
    </source>
</evidence>
<dbReference type="GO" id="GO:0004361">
    <property type="term" value="F:glutaryl-CoA dehydrogenase activity"/>
    <property type="evidence" value="ECO:0007669"/>
    <property type="project" value="UniProtKB-EC"/>
</dbReference>
<comment type="similarity">
    <text evidence="2 11">Belongs to the acyl-CoA dehydrogenase family.</text>
</comment>
<comment type="pathway">
    <text evidence="8">Amino-acid metabolism; tryptophan metabolism.</text>
</comment>
<proteinExistence type="inferred from homology"/>
<protein>
    <recommendedName>
        <fullName evidence="9">glutaryl-CoA dehydrogenase (ETF)</fullName>
        <ecNumber evidence="9">1.3.8.6</ecNumber>
    </recommendedName>
</protein>
<keyword evidence="4 11" id="KW-0274">FAD</keyword>
<dbReference type="InterPro" id="IPR046373">
    <property type="entry name" value="Acyl-CoA_Oxase/DH_mid-dom_sf"/>
</dbReference>
<dbReference type="GO" id="GO:0046949">
    <property type="term" value="P:fatty-acyl-CoA biosynthetic process"/>
    <property type="evidence" value="ECO:0007669"/>
    <property type="project" value="TreeGrafter"/>
</dbReference>
<evidence type="ECO:0000256" key="11">
    <source>
        <dbReference type="RuleBase" id="RU362125"/>
    </source>
</evidence>
<gene>
    <name evidence="15" type="ORF">LY08_00410</name>
</gene>
<accession>A0A327RX20</accession>
<evidence type="ECO:0000256" key="5">
    <source>
        <dbReference type="ARBA" id="ARBA00022946"/>
    </source>
</evidence>
<dbReference type="InterPro" id="IPR009100">
    <property type="entry name" value="AcylCoA_DH/oxidase_NM_dom_sf"/>
</dbReference>
<dbReference type="InterPro" id="IPR052033">
    <property type="entry name" value="Glutaryl-CoA_DH_mitochondrial"/>
</dbReference>
<dbReference type="Gene3D" id="1.10.540.10">
    <property type="entry name" value="Acyl-CoA dehydrogenase/oxidase, N-terminal domain"/>
    <property type="match status" value="1"/>
</dbReference>
<sequence length="392" mass="43302">MKPDLFEAPDYYNLDELLTEEHKLVRDAAREWVKRDVSPIIEEAAQKAEFPKSIIGGLAEIGAFGPYIPVEYGGAGLDQIAYGLIMQEIERGDSGVRSTASVQSSLVMYPIWKYGNEEQRQKYLPKLASGEWIGSFGLTEPDHGSNPGGMTTNFKDMGDHYLLNGAKMWISNSPFCNIAVVWAKNEEGRIHGLIVERGMEGFTTPETHNKWSLRASATGELIFDNVKVPKENLLPNKSGLGAPLGCLDSARFGIAWGAIGAAMDCYDTALRYSKERIQFGKPIGQFQLQQKKLAEMITEITKAQLLAWRLGVMRENGTATSAQISMAKRNNVDMALTIARDARQMLGGMGISGEYSIMRHMMNLESVVTYEGTHDIHLLITGLDVTGLNAFK</sequence>
<keyword evidence="16" id="KW-1185">Reference proteome</keyword>
<dbReference type="InterPro" id="IPR009075">
    <property type="entry name" value="AcylCo_DH/oxidase_C"/>
</dbReference>
<evidence type="ECO:0000256" key="2">
    <source>
        <dbReference type="ARBA" id="ARBA00009347"/>
    </source>
</evidence>
<dbReference type="PROSITE" id="PS00073">
    <property type="entry name" value="ACYL_COA_DH_2"/>
    <property type="match status" value="1"/>
</dbReference>
<dbReference type="SUPFAM" id="SSF47203">
    <property type="entry name" value="Acyl-CoA dehydrogenase C-terminal domain-like"/>
    <property type="match status" value="1"/>
</dbReference>
<dbReference type="GO" id="GO:0050660">
    <property type="term" value="F:flavin adenine dinucleotide binding"/>
    <property type="evidence" value="ECO:0007669"/>
    <property type="project" value="InterPro"/>
</dbReference>
<dbReference type="EMBL" id="QLLO01000001">
    <property type="protein sequence ID" value="RAJ18137.1"/>
    <property type="molecule type" value="Genomic_DNA"/>
</dbReference>
<evidence type="ECO:0000313" key="16">
    <source>
        <dbReference type="Proteomes" id="UP000248703"/>
    </source>
</evidence>
<comment type="catalytic activity">
    <reaction evidence="10">
        <text>glutaryl-CoA + oxidized [electron-transfer flavoprotein] + 2 H(+) = (2E)-butenoyl-CoA + reduced [electron-transfer flavoprotein] + CO2</text>
        <dbReference type="Rhea" id="RHEA:13389"/>
        <dbReference type="Rhea" id="RHEA-COMP:10685"/>
        <dbReference type="Rhea" id="RHEA-COMP:10686"/>
        <dbReference type="ChEBI" id="CHEBI:15378"/>
        <dbReference type="ChEBI" id="CHEBI:16526"/>
        <dbReference type="ChEBI" id="CHEBI:57332"/>
        <dbReference type="ChEBI" id="CHEBI:57378"/>
        <dbReference type="ChEBI" id="CHEBI:57692"/>
        <dbReference type="ChEBI" id="CHEBI:58307"/>
        <dbReference type="EC" id="1.3.8.6"/>
    </reaction>
</comment>
<dbReference type="InterPro" id="IPR006089">
    <property type="entry name" value="Acyl-CoA_DH_CS"/>
</dbReference>
<keyword evidence="6 11" id="KW-0560">Oxidoreductase</keyword>
<dbReference type="Pfam" id="PF02770">
    <property type="entry name" value="Acyl-CoA_dh_M"/>
    <property type="match status" value="1"/>
</dbReference>
<evidence type="ECO:0000259" key="12">
    <source>
        <dbReference type="Pfam" id="PF00441"/>
    </source>
</evidence>
<evidence type="ECO:0000259" key="14">
    <source>
        <dbReference type="Pfam" id="PF02771"/>
    </source>
</evidence>
<name>A0A327RX20_9FLAO</name>
<comment type="caution">
    <text evidence="15">The sequence shown here is derived from an EMBL/GenBank/DDBJ whole genome shotgun (WGS) entry which is preliminary data.</text>
</comment>
<feature type="domain" description="Acyl-CoA dehydrogenase/oxidase N-terminal" evidence="14">
    <location>
        <begin position="19"/>
        <end position="131"/>
    </location>
</feature>
<dbReference type="FunFam" id="1.10.540.10:FF:000002">
    <property type="entry name" value="Acyl-CoA dehydrogenase FadE19"/>
    <property type="match status" value="1"/>
</dbReference>
<evidence type="ECO:0000256" key="4">
    <source>
        <dbReference type="ARBA" id="ARBA00022827"/>
    </source>
</evidence>
<feature type="domain" description="Acyl-CoA oxidase/dehydrogenase middle" evidence="13">
    <location>
        <begin position="135"/>
        <end position="226"/>
    </location>
</feature>
<dbReference type="PANTHER" id="PTHR42807">
    <property type="entry name" value="GLUTARYL-COA DEHYDROGENASE, MITOCHONDRIAL"/>
    <property type="match status" value="1"/>
</dbReference>
<dbReference type="OrthoDB" id="9802867at2"/>
<dbReference type="InterPro" id="IPR037069">
    <property type="entry name" value="AcylCoA_DH/ox_N_sf"/>
</dbReference>
<comment type="cofactor">
    <cofactor evidence="1 11">
        <name>FAD</name>
        <dbReference type="ChEBI" id="CHEBI:57692"/>
    </cofactor>
</comment>
<dbReference type="InterPro" id="IPR013786">
    <property type="entry name" value="AcylCoA_DH/ox_N"/>
</dbReference>
<comment type="pathway">
    <text evidence="7">Amino-acid metabolism; lysine degradation.</text>
</comment>
<dbReference type="GO" id="GO:0033539">
    <property type="term" value="P:fatty acid beta-oxidation using acyl-CoA dehydrogenase"/>
    <property type="evidence" value="ECO:0007669"/>
    <property type="project" value="TreeGrafter"/>
</dbReference>
<keyword evidence="5" id="KW-0809">Transit peptide</keyword>
<keyword evidence="3 11" id="KW-0285">Flavoprotein</keyword>
<evidence type="ECO:0000256" key="7">
    <source>
        <dbReference type="ARBA" id="ARBA00037899"/>
    </source>
</evidence>
<dbReference type="Gene3D" id="2.40.110.10">
    <property type="entry name" value="Butyryl-CoA Dehydrogenase, subunit A, domain 2"/>
    <property type="match status" value="1"/>
</dbReference>
<dbReference type="Proteomes" id="UP000248703">
    <property type="component" value="Unassembled WGS sequence"/>
</dbReference>
<dbReference type="PANTHER" id="PTHR42807:SF1">
    <property type="entry name" value="GLUTARYL-COA DEHYDROGENASE, MITOCHONDRIAL"/>
    <property type="match status" value="1"/>
</dbReference>
<evidence type="ECO:0000256" key="8">
    <source>
        <dbReference type="ARBA" id="ARBA00037927"/>
    </source>
</evidence>
<feature type="domain" description="Acyl-CoA dehydrogenase/oxidase C-terminal" evidence="12">
    <location>
        <begin position="238"/>
        <end position="380"/>
    </location>
</feature>
<evidence type="ECO:0000313" key="15">
    <source>
        <dbReference type="EMBL" id="RAJ18137.1"/>
    </source>
</evidence>
<evidence type="ECO:0000259" key="13">
    <source>
        <dbReference type="Pfam" id="PF02770"/>
    </source>
</evidence>
<dbReference type="EC" id="1.3.8.6" evidence="9"/>
<evidence type="ECO:0000256" key="3">
    <source>
        <dbReference type="ARBA" id="ARBA00022630"/>
    </source>
</evidence>